<reference evidence="2 3" key="1">
    <citation type="submission" date="2018-04" db="EMBL/GenBank/DDBJ databases">
        <authorList>
            <person name="Zhang X."/>
            <person name="Yuan J."/>
            <person name="Li F."/>
            <person name="Xiang J."/>
        </authorList>
    </citation>
    <scope>NUCLEOTIDE SEQUENCE [LARGE SCALE GENOMIC DNA]</scope>
    <source>
        <tissue evidence="2">Muscle</tissue>
    </source>
</reference>
<dbReference type="OrthoDB" id="6356466at2759"/>
<evidence type="ECO:0000313" key="3">
    <source>
        <dbReference type="Proteomes" id="UP000283509"/>
    </source>
</evidence>
<reference evidence="2 3" key="2">
    <citation type="submission" date="2019-01" db="EMBL/GenBank/DDBJ databases">
        <title>The decoding of complex shrimp genome reveals the adaptation for benthos swimmer, frequently molting mechanism and breeding impact on genome.</title>
        <authorList>
            <person name="Sun Y."/>
            <person name="Gao Y."/>
            <person name="Yu Y."/>
        </authorList>
    </citation>
    <scope>NUCLEOTIDE SEQUENCE [LARGE SCALE GENOMIC DNA]</scope>
    <source>
        <tissue evidence="2">Muscle</tissue>
    </source>
</reference>
<proteinExistence type="predicted"/>
<dbReference type="AlphaFoldDB" id="A0A3R7QWU9"/>
<comment type="caution">
    <text evidence="2">The sequence shown here is derived from an EMBL/GenBank/DDBJ whole genome shotgun (WGS) entry which is preliminary data.</text>
</comment>
<dbReference type="Proteomes" id="UP000283509">
    <property type="component" value="Unassembled WGS sequence"/>
</dbReference>
<accession>A0A3R7QWU9</accession>
<protein>
    <submittedName>
        <fullName evidence="2">Uncharacterized protein</fullName>
    </submittedName>
</protein>
<feature type="transmembrane region" description="Helical" evidence="1">
    <location>
        <begin position="152"/>
        <end position="172"/>
    </location>
</feature>
<keyword evidence="3" id="KW-1185">Reference proteome</keyword>
<feature type="transmembrane region" description="Helical" evidence="1">
    <location>
        <begin position="28"/>
        <end position="50"/>
    </location>
</feature>
<organism evidence="2 3">
    <name type="scientific">Penaeus vannamei</name>
    <name type="common">Whiteleg shrimp</name>
    <name type="synonym">Litopenaeus vannamei</name>
    <dbReference type="NCBI Taxonomy" id="6689"/>
    <lineage>
        <taxon>Eukaryota</taxon>
        <taxon>Metazoa</taxon>
        <taxon>Ecdysozoa</taxon>
        <taxon>Arthropoda</taxon>
        <taxon>Crustacea</taxon>
        <taxon>Multicrustacea</taxon>
        <taxon>Malacostraca</taxon>
        <taxon>Eumalacostraca</taxon>
        <taxon>Eucarida</taxon>
        <taxon>Decapoda</taxon>
        <taxon>Dendrobranchiata</taxon>
        <taxon>Penaeoidea</taxon>
        <taxon>Penaeidae</taxon>
        <taxon>Penaeus</taxon>
    </lineage>
</organism>
<keyword evidence="1" id="KW-1133">Transmembrane helix</keyword>
<evidence type="ECO:0000256" key="1">
    <source>
        <dbReference type="SAM" id="Phobius"/>
    </source>
</evidence>
<feature type="transmembrane region" description="Helical" evidence="1">
    <location>
        <begin position="179"/>
        <end position="199"/>
    </location>
</feature>
<dbReference type="EMBL" id="QCYY01001020">
    <property type="protein sequence ID" value="ROT81100.1"/>
    <property type="molecule type" value="Genomic_DNA"/>
</dbReference>
<gene>
    <name evidence="2" type="ORF">C7M84_000154</name>
</gene>
<feature type="transmembrane region" description="Helical" evidence="1">
    <location>
        <begin position="118"/>
        <end position="146"/>
    </location>
</feature>
<sequence length="237" mass="26508">MYMSSRANLDYWSTDNCCVFVSLRRGTIFIGGLSVIWQSVVVAISVLALVECHLKDTNPDDTLVSDTEANDTALYVDTLFANGTWGNETAFYSSLVNDTCKWVPEAERESFGVYDQNMLNVVVGVILAFSSIYCLLSVCVIVGVLWHSPRLLQGWVAFTALYMLLTLADLLITLPFTTLLHLLCCITQFVVSLYVWAVVKSYMHVLKVAKRKPPVPEEERTDYTVNGVDLQQEPVTV</sequence>
<keyword evidence="1" id="KW-0472">Membrane</keyword>
<name>A0A3R7QWU9_PENVA</name>
<keyword evidence="1" id="KW-0812">Transmembrane</keyword>
<evidence type="ECO:0000313" key="2">
    <source>
        <dbReference type="EMBL" id="ROT81100.1"/>
    </source>
</evidence>